<feature type="compositionally biased region" description="Acidic residues" evidence="1">
    <location>
        <begin position="192"/>
        <end position="205"/>
    </location>
</feature>
<dbReference type="AlphaFoldDB" id="A0A9W8Y6W5"/>
<feature type="region of interest" description="Disordered" evidence="1">
    <location>
        <begin position="177"/>
        <end position="205"/>
    </location>
</feature>
<dbReference type="Proteomes" id="UP001140560">
    <property type="component" value="Unassembled WGS sequence"/>
</dbReference>
<feature type="region of interest" description="Disordered" evidence="1">
    <location>
        <begin position="1"/>
        <end position="72"/>
    </location>
</feature>
<feature type="compositionally biased region" description="Basic and acidic residues" evidence="1">
    <location>
        <begin position="1"/>
        <end position="21"/>
    </location>
</feature>
<proteinExistence type="predicted"/>
<feature type="compositionally biased region" description="Basic and acidic residues" evidence="1">
    <location>
        <begin position="55"/>
        <end position="70"/>
    </location>
</feature>
<protein>
    <submittedName>
        <fullName evidence="2">Uncharacterized protein</fullName>
    </submittedName>
</protein>
<feature type="region of interest" description="Disordered" evidence="1">
    <location>
        <begin position="270"/>
        <end position="302"/>
    </location>
</feature>
<organism evidence="2 3">
    <name type="scientific">Neocucurbitaria cava</name>
    <dbReference type="NCBI Taxonomy" id="798079"/>
    <lineage>
        <taxon>Eukaryota</taxon>
        <taxon>Fungi</taxon>
        <taxon>Dikarya</taxon>
        <taxon>Ascomycota</taxon>
        <taxon>Pezizomycotina</taxon>
        <taxon>Dothideomycetes</taxon>
        <taxon>Pleosporomycetidae</taxon>
        <taxon>Pleosporales</taxon>
        <taxon>Pleosporineae</taxon>
        <taxon>Cucurbitariaceae</taxon>
        <taxon>Neocucurbitaria</taxon>
    </lineage>
</organism>
<name>A0A9W8Y6W5_9PLEO</name>
<dbReference type="EMBL" id="JAPEUY010000011">
    <property type="protein sequence ID" value="KAJ4368092.1"/>
    <property type="molecule type" value="Genomic_DNA"/>
</dbReference>
<comment type="caution">
    <text evidence="2">The sequence shown here is derived from an EMBL/GenBank/DDBJ whole genome shotgun (WGS) entry which is preliminary data.</text>
</comment>
<sequence length="405" mass="45955">MTRKDLYERKKAARLERKATEEPNPPSHKTPPARQRLPEKDLTHRQKRKARLRLTKKEEQEKKEDQEEHSAALSSYHTIRLSLRDHSKFHILPKLRAKLLAEGATDDVVQTACKNIREEDRSHLRYLYESIVEQRHDHGWERRRDFILRQRRTNGLLDGSDDGALGMHVRERIQEMFPLRSASDNKENETPGQEDEISDQEDETQDSIDTLYADDAEDAEDGSPTHPMTICSAPIPSSPLSMVLSGPSRVSALERSIIPRQSPNIVSLMRGPTPALKRANPVASRVQTKRTEVQDSQDTSDDDIEEVMDNVRERRNIEEGVIGDGTAEVIEHARLDHMGNGEYNARLAVRGRAEAPAAHPATSPPLDPPHTTVVHRAGLRRSTRQRQPVERAEGFVNTLEAVEVD</sequence>
<evidence type="ECO:0000313" key="3">
    <source>
        <dbReference type="Proteomes" id="UP001140560"/>
    </source>
</evidence>
<reference evidence="2" key="1">
    <citation type="submission" date="2022-10" db="EMBL/GenBank/DDBJ databases">
        <title>Tapping the CABI collections for fungal endophytes: first genome assemblies for Collariella, Neodidymelliopsis, Ascochyta clinopodiicola, Didymella pomorum, Didymosphaeria variabile, Neocosmospora piperis and Neocucurbitaria cava.</title>
        <authorList>
            <person name="Hill R."/>
        </authorList>
    </citation>
    <scope>NUCLEOTIDE SEQUENCE</scope>
    <source>
        <strain evidence="2">IMI 356814</strain>
    </source>
</reference>
<gene>
    <name evidence="2" type="ORF">N0V83_006447</name>
</gene>
<keyword evidence="3" id="KW-1185">Reference proteome</keyword>
<evidence type="ECO:0000313" key="2">
    <source>
        <dbReference type="EMBL" id="KAJ4368092.1"/>
    </source>
</evidence>
<evidence type="ECO:0000256" key="1">
    <source>
        <dbReference type="SAM" id="MobiDB-lite"/>
    </source>
</evidence>
<accession>A0A9W8Y6W5</accession>
<feature type="compositionally biased region" description="Basic residues" evidence="1">
    <location>
        <begin position="45"/>
        <end position="54"/>
    </location>
</feature>
<feature type="region of interest" description="Disordered" evidence="1">
    <location>
        <begin position="352"/>
        <end position="405"/>
    </location>
</feature>